<evidence type="ECO:0000256" key="8">
    <source>
        <dbReference type="ARBA" id="ARBA00023125"/>
    </source>
</evidence>
<feature type="domain" description="SF4 helicase" evidence="12">
    <location>
        <begin position="196"/>
        <end position="464"/>
    </location>
</feature>
<evidence type="ECO:0000256" key="4">
    <source>
        <dbReference type="ARBA" id="ARBA00022741"/>
    </source>
</evidence>
<keyword evidence="8" id="KW-0238">DNA-binding</keyword>
<evidence type="ECO:0000256" key="1">
    <source>
        <dbReference type="ARBA" id="ARBA00008428"/>
    </source>
</evidence>
<name>A0ABY4T4T5_9GAMM</name>
<keyword evidence="9" id="KW-0413">Isomerase</keyword>
<dbReference type="Gene3D" id="1.10.860.10">
    <property type="entry name" value="DNAb Helicase, Chain A"/>
    <property type="match status" value="1"/>
</dbReference>
<dbReference type="EC" id="5.6.2.3" evidence="10"/>
<sequence>MSAQPDYYPGMDDFARFDERLPPCSIEAEQAVLGGLMLSPESLAKVSDWLTADDFFRRDHQAIYRAILGLSAQKSPCDAITMGDWFVANDLGHMIDGPTYLMELANGTPSAANIVAYGEIVVEKSRLRRASDVGAALMQAANRTTAASDMVIGEAVHQLSSMHASKLRGGLESAVPALKRMQEQMFARYDAAESDKGMRLLGLPWPWRELNRATKGLRAGVLYVVGARPNMGKSVFGGQTAVFTALSKKNVAWFSVEMTAEECMARAVAAQAQIPHDWVESPTPHDPDAESYWPRLTSAVTMLIDAPLHIDETPGINIDQLMARARRAHMQRPLDLIVIDHMHDMGIDEKKEVRHEYGRITQGAKTLAKELGCPVILMAQLNRASAQRPNKRPTMTDLRESGEIEQKADVILFLHRDDYYDPKSPRKGIVDVILAKGRNIRTGDNVELLNCFSEMRLKDLDEWDRPEPIADNIAPYMPRGFKG</sequence>
<accession>A0ABY4T4T5</accession>
<comment type="similarity">
    <text evidence="1">Belongs to the helicase family. DnaB subfamily.</text>
</comment>
<keyword evidence="6 13" id="KW-0347">Helicase</keyword>
<dbReference type="GO" id="GO:0004386">
    <property type="term" value="F:helicase activity"/>
    <property type="evidence" value="ECO:0007669"/>
    <property type="project" value="UniProtKB-KW"/>
</dbReference>
<dbReference type="InterPro" id="IPR007694">
    <property type="entry name" value="DNA_helicase_DnaB-like_C"/>
</dbReference>
<dbReference type="InterPro" id="IPR016136">
    <property type="entry name" value="DNA_helicase_N/primase_C"/>
</dbReference>
<keyword evidence="4" id="KW-0547">Nucleotide-binding</keyword>
<protein>
    <recommendedName>
        <fullName evidence="10">DNA 5'-3' helicase</fullName>
        <ecNumber evidence="10">5.6.2.3</ecNumber>
    </recommendedName>
</protein>
<dbReference type="PANTHER" id="PTHR30153">
    <property type="entry name" value="REPLICATIVE DNA HELICASE DNAB"/>
    <property type="match status" value="1"/>
</dbReference>
<keyword evidence="2" id="KW-0639">Primosome</keyword>
<reference evidence="13" key="1">
    <citation type="submission" date="2020-10" db="EMBL/GenBank/DDBJ databases">
        <title>Whole-genome sequence of Luteibacter sp. EIF3.</title>
        <authorList>
            <person name="Friedrich I."/>
            <person name="Hertel R."/>
            <person name="Daniel R."/>
        </authorList>
    </citation>
    <scope>NUCLEOTIDE SEQUENCE</scope>
    <source>
        <strain evidence="13">EIF3</strain>
    </source>
</reference>
<dbReference type="Proteomes" id="UP001056681">
    <property type="component" value="Chromosome"/>
</dbReference>
<evidence type="ECO:0000256" key="2">
    <source>
        <dbReference type="ARBA" id="ARBA00022515"/>
    </source>
</evidence>
<dbReference type="InterPro" id="IPR027417">
    <property type="entry name" value="P-loop_NTPase"/>
</dbReference>
<evidence type="ECO:0000259" key="12">
    <source>
        <dbReference type="PROSITE" id="PS51199"/>
    </source>
</evidence>
<dbReference type="RefSeq" id="WP_250340122.1">
    <property type="nucleotide sequence ID" value="NZ_CP063231.1"/>
</dbReference>
<comment type="catalytic activity">
    <reaction evidence="11">
        <text>ATP + H2O = ADP + phosphate + H(+)</text>
        <dbReference type="Rhea" id="RHEA:13065"/>
        <dbReference type="ChEBI" id="CHEBI:15377"/>
        <dbReference type="ChEBI" id="CHEBI:15378"/>
        <dbReference type="ChEBI" id="CHEBI:30616"/>
        <dbReference type="ChEBI" id="CHEBI:43474"/>
        <dbReference type="ChEBI" id="CHEBI:456216"/>
        <dbReference type="EC" id="5.6.2.3"/>
    </reaction>
</comment>
<evidence type="ECO:0000256" key="9">
    <source>
        <dbReference type="ARBA" id="ARBA00023235"/>
    </source>
</evidence>
<keyword evidence="7" id="KW-0067">ATP-binding</keyword>
<dbReference type="Gene3D" id="3.40.50.300">
    <property type="entry name" value="P-loop containing nucleotide triphosphate hydrolases"/>
    <property type="match status" value="1"/>
</dbReference>
<gene>
    <name evidence="13" type="ORF">IM816_05755</name>
</gene>
<evidence type="ECO:0000313" key="14">
    <source>
        <dbReference type="Proteomes" id="UP001056681"/>
    </source>
</evidence>
<keyword evidence="3" id="KW-0235">DNA replication</keyword>
<evidence type="ECO:0000256" key="3">
    <source>
        <dbReference type="ARBA" id="ARBA00022705"/>
    </source>
</evidence>
<dbReference type="EMBL" id="CP063231">
    <property type="protein sequence ID" value="URL59601.1"/>
    <property type="molecule type" value="Genomic_DNA"/>
</dbReference>
<keyword evidence="14" id="KW-1185">Reference proteome</keyword>
<dbReference type="SUPFAM" id="SSF48024">
    <property type="entry name" value="N-terminal domain of DnaB helicase"/>
    <property type="match status" value="1"/>
</dbReference>
<evidence type="ECO:0000256" key="7">
    <source>
        <dbReference type="ARBA" id="ARBA00022840"/>
    </source>
</evidence>
<dbReference type="Pfam" id="PF03796">
    <property type="entry name" value="DnaB_C"/>
    <property type="match status" value="1"/>
</dbReference>
<dbReference type="InterPro" id="IPR007693">
    <property type="entry name" value="DNA_helicase_DnaB-like_N"/>
</dbReference>
<evidence type="ECO:0000313" key="13">
    <source>
        <dbReference type="EMBL" id="URL59601.1"/>
    </source>
</evidence>
<dbReference type="Pfam" id="PF00772">
    <property type="entry name" value="DnaB"/>
    <property type="match status" value="1"/>
</dbReference>
<evidence type="ECO:0000256" key="5">
    <source>
        <dbReference type="ARBA" id="ARBA00022801"/>
    </source>
</evidence>
<dbReference type="PANTHER" id="PTHR30153:SF2">
    <property type="entry name" value="REPLICATIVE DNA HELICASE"/>
    <property type="match status" value="1"/>
</dbReference>
<dbReference type="SUPFAM" id="SSF52540">
    <property type="entry name" value="P-loop containing nucleoside triphosphate hydrolases"/>
    <property type="match status" value="1"/>
</dbReference>
<dbReference type="InterPro" id="IPR036185">
    <property type="entry name" value="DNA_heli_DnaB-like_N_sf"/>
</dbReference>
<evidence type="ECO:0000256" key="10">
    <source>
        <dbReference type="ARBA" id="ARBA00044969"/>
    </source>
</evidence>
<dbReference type="PROSITE" id="PS51199">
    <property type="entry name" value="SF4_HELICASE"/>
    <property type="match status" value="1"/>
</dbReference>
<organism evidence="13 14">
    <name type="scientific">Luteibacter flocculans</name>
    <dbReference type="NCBI Taxonomy" id="2780091"/>
    <lineage>
        <taxon>Bacteria</taxon>
        <taxon>Pseudomonadati</taxon>
        <taxon>Pseudomonadota</taxon>
        <taxon>Gammaproteobacteria</taxon>
        <taxon>Lysobacterales</taxon>
        <taxon>Rhodanobacteraceae</taxon>
        <taxon>Luteibacter</taxon>
    </lineage>
</organism>
<evidence type="ECO:0000256" key="11">
    <source>
        <dbReference type="ARBA" id="ARBA00048954"/>
    </source>
</evidence>
<evidence type="ECO:0000256" key="6">
    <source>
        <dbReference type="ARBA" id="ARBA00022806"/>
    </source>
</evidence>
<proteinExistence type="inferred from homology"/>
<keyword evidence="5" id="KW-0378">Hydrolase</keyword>